<dbReference type="EMBL" id="UYRR01000035">
    <property type="protein sequence ID" value="VDK17388.1"/>
    <property type="molecule type" value="Genomic_DNA"/>
</dbReference>
<evidence type="ECO:0000313" key="2">
    <source>
        <dbReference type="Proteomes" id="UP000267096"/>
    </source>
</evidence>
<sequence>MVLKPRVPISDAVNLPPSKLPLTAAGRSTLYSPNFVDLDLHQPIYMNDVKDMLKEYQRLRELEPDSPSLDISEINADEVYERAGLPCLSDKNLPAEISEAMKQPYRPPK</sequence>
<organism evidence="3">
    <name type="scientific">Anisakis simplex</name>
    <name type="common">Herring worm</name>
    <dbReference type="NCBI Taxonomy" id="6269"/>
    <lineage>
        <taxon>Eukaryota</taxon>
        <taxon>Metazoa</taxon>
        <taxon>Ecdysozoa</taxon>
        <taxon>Nematoda</taxon>
        <taxon>Chromadorea</taxon>
        <taxon>Rhabditida</taxon>
        <taxon>Spirurina</taxon>
        <taxon>Ascaridomorpha</taxon>
        <taxon>Ascaridoidea</taxon>
        <taxon>Anisakidae</taxon>
        <taxon>Anisakis</taxon>
        <taxon>Anisakis simplex complex</taxon>
    </lineage>
</organism>
<evidence type="ECO:0000313" key="3">
    <source>
        <dbReference type="WBParaSite" id="ASIM_0000020401-mRNA-1"/>
    </source>
</evidence>
<name>A0A158PMQ9_ANISI</name>
<reference evidence="3" key="1">
    <citation type="submission" date="2016-04" db="UniProtKB">
        <authorList>
            <consortium name="WormBaseParasite"/>
        </authorList>
    </citation>
    <scope>IDENTIFICATION</scope>
</reference>
<dbReference type="OrthoDB" id="70874at2759"/>
<dbReference type="Proteomes" id="UP000267096">
    <property type="component" value="Unassembled WGS sequence"/>
</dbReference>
<protein>
    <submittedName>
        <fullName evidence="3">Vacuolar protein sorting-associated protein 72 homolog</fullName>
    </submittedName>
</protein>
<dbReference type="AlphaFoldDB" id="A0A158PMQ9"/>
<keyword evidence="2" id="KW-1185">Reference proteome</keyword>
<reference evidence="1 2" key="2">
    <citation type="submission" date="2018-11" db="EMBL/GenBank/DDBJ databases">
        <authorList>
            <consortium name="Pathogen Informatics"/>
        </authorList>
    </citation>
    <scope>NUCLEOTIDE SEQUENCE [LARGE SCALE GENOMIC DNA]</scope>
</reference>
<proteinExistence type="predicted"/>
<accession>A0A158PMQ9</accession>
<dbReference type="WBParaSite" id="ASIM_0000020401-mRNA-1">
    <property type="protein sequence ID" value="ASIM_0000020401-mRNA-1"/>
    <property type="gene ID" value="ASIM_0000020401"/>
</dbReference>
<evidence type="ECO:0000313" key="1">
    <source>
        <dbReference type="EMBL" id="VDK17388.1"/>
    </source>
</evidence>
<gene>
    <name evidence="1" type="ORF">ASIM_LOCUS119</name>
</gene>